<dbReference type="PANTHER" id="PTHR43851">
    <property type="match status" value="1"/>
</dbReference>
<keyword evidence="5" id="KW-0067">ATP-binding</keyword>
<reference evidence="9" key="4">
    <citation type="submission" date="2015-06" db="UniProtKB">
        <authorList>
            <consortium name="EnsemblMetazoa"/>
        </authorList>
    </citation>
    <scope>IDENTIFICATION</scope>
</reference>
<dbReference type="Pfam" id="PF03109">
    <property type="entry name" value="ABC1"/>
    <property type="match status" value="1"/>
</dbReference>
<feature type="domain" description="ABC1 atypical kinase-like" evidence="7">
    <location>
        <begin position="345"/>
        <end position="586"/>
    </location>
</feature>
<feature type="region of interest" description="Disordered" evidence="6">
    <location>
        <begin position="159"/>
        <end position="191"/>
    </location>
</feature>
<evidence type="ECO:0000259" key="7">
    <source>
        <dbReference type="Pfam" id="PF03109"/>
    </source>
</evidence>
<evidence type="ECO:0000256" key="6">
    <source>
        <dbReference type="SAM" id="MobiDB-lite"/>
    </source>
</evidence>
<evidence type="ECO:0000313" key="9">
    <source>
        <dbReference type="EnsemblMetazoa" id="ADAC007519-PA"/>
    </source>
</evidence>
<dbReference type="VEuPathDB" id="VectorBase:ADAR2_000835"/>
<keyword evidence="4" id="KW-0547">Nucleotide-binding</keyword>
<dbReference type="InterPro" id="IPR051409">
    <property type="entry name" value="Atypical_kinase_ADCK"/>
</dbReference>
<dbReference type="VEuPathDB" id="VectorBase:ADAC007519"/>
<accession>W5JDG4</accession>
<dbReference type="GO" id="GO:0006744">
    <property type="term" value="P:ubiquinone biosynthetic process"/>
    <property type="evidence" value="ECO:0007669"/>
    <property type="project" value="TreeGrafter"/>
</dbReference>
<organism evidence="8">
    <name type="scientific">Anopheles darlingi</name>
    <name type="common">Mosquito</name>
    <dbReference type="NCBI Taxonomy" id="43151"/>
    <lineage>
        <taxon>Eukaryota</taxon>
        <taxon>Metazoa</taxon>
        <taxon>Ecdysozoa</taxon>
        <taxon>Arthropoda</taxon>
        <taxon>Hexapoda</taxon>
        <taxon>Insecta</taxon>
        <taxon>Pterygota</taxon>
        <taxon>Neoptera</taxon>
        <taxon>Endopterygota</taxon>
        <taxon>Diptera</taxon>
        <taxon>Nematocera</taxon>
        <taxon>Culicoidea</taxon>
        <taxon>Culicidae</taxon>
        <taxon>Anophelinae</taxon>
        <taxon>Anopheles</taxon>
    </lineage>
</organism>
<evidence type="ECO:0000256" key="5">
    <source>
        <dbReference type="ARBA" id="ARBA00022840"/>
    </source>
</evidence>
<evidence type="ECO:0000256" key="1">
    <source>
        <dbReference type="ARBA" id="ARBA00004749"/>
    </source>
</evidence>
<dbReference type="HOGENOM" id="CLU_006533_9_1_1"/>
<feature type="region of interest" description="Disordered" evidence="6">
    <location>
        <begin position="220"/>
        <end position="242"/>
    </location>
</feature>
<keyword evidence="3" id="KW-0808">Transferase</keyword>
<dbReference type="GO" id="GO:0005524">
    <property type="term" value="F:ATP binding"/>
    <property type="evidence" value="ECO:0007669"/>
    <property type="project" value="UniProtKB-KW"/>
</dbReference>
<dbReference type="SUPFAM" id="SSF56112">
    <property type="entry name" value="Protein kinase-like (PK-like)"/>
    <property type="match status" value="1"/>
</dbReference>
<keyword evidence="8" id="KW-0830">Ubiquinone</keyword>
<dbReference type="eggNOG" id="KOG1234">
    <property type="taxonomic scope" value="Eukaryota"/>
</dbReference>
<reference evidence="8 10" key="1">
    <citation type="journal article" date="2010" name="BMC Genomics">
        <title>Combination of measures distinguishes pre-miRNAs from other stem-loops in the genome of the newly sequenced Anopheles darlingi.</title>
        <authorList>
            <person name="Mendes N.D."/>
            <person name="Freitas A.T."/>
            <person name="Vasconcelos A.T."/>
            <person name="Sagot M.F."/>
        </authorList>
    </citation>
    <scope>NUCLEOTIDE SEQUENCE</scope>
</reference>
<dbReference type="FunCoup" id="W5JDG4">
    <property type="interactions" value="940"/>
</dbReference>
<dbReference type="InterPro" id="IPR034646">
    <property type="entry name" value="ADCK3_dom"/>
</dbReference>
<dbReference type="EnsemblMetazoa" id="ADAC007519-RA">
    <property type="protein sequence ID" value="ADAC007519-PA"/>
    <property type="gene ID" value="ADAC007519"/>
</dbReference>
<reference evidence="8" key="2">
    <citation type="submission" date="2010-05" db="EMBL/GenBank/DDBJ databases">
        <authorList>
            <person name="Almeida L.G."/>
            <person name="Nicolas M.F."/>
            <person name="Souza R.C."/>
            <person name="Vasconcelos A.T.R."/>
        </authorList>
    </citation>
    <scope>NUCLEOTIDE SEQUENCE</scope>
</reference>
<dbReference type="OMA" id="PEYYVPR"/>
<evidence type="ECO:0000256" key="4">
    <source>
        <dbReference type="ARBA" id="ARBA00022741"/>
    </source>
</evidence>
<dbReference type="PANTHER" id="PTHR43851:SF3">
    <property type="entry name" value="COENZYME Q8"/>
    <property type="match status" value="1"/>
</dbReference>
<comment type="similarity">
    <text evidence="2">Belongs to the protein kinase superfamily. ADCK protein kinase family.</text>
</comment>
<dbReference type="AlphaFoldDB" id="W5JDG4"/>
<proteinExistence type="inferred from homology"/>
<dbReference type="Proteomes" id="UP000000673">
    <property type="component" value="Unassembled WGS sequence"/>
</dbReference>
<dbReference type="Gene3D" id="1.10.510.10">
    <property type="entry name" value="Transferase(Phosphotransferase) domain 1"/>
    <property type="match status" value="1"/>
</dbReference>
<keyword evidence="10" id="KW-1185">Reference proteome</keyword>
<dbReference type="EMBL" id="ADMH02001856">
    <property type="protein sequence ID" value="ETN60854.1"/>
    <property type="molecule type" value="Genomic_DNA"/>
</dbReference>
<feature type="compositionally biased region" description="Low complexity" evidence="6">
    <location>
        <begin position="227"/>
        <end position="237"/>
    </location>
</feature>
<dbReference type="CDD" id="cd13970">
    <property type="entry name" value="ABC1_ADCK3"/>
    <property type="match status" value="1"/>
</dbReference>
<evidence type="ECO:0000313" key="10">
    <source>
        <dbReference type="Proteomes" id="UP000000673"/>
    </source>
</evidence>
<dbReference type="InterPro" id="IPR011009">
    <property type="entry name" value="Kinase-like_dom_sf"/>
</dbReference>
<evidence type="ECO:0000256" key="2">
    <source>
        <dbReference type="ARBA" id="ARBA00009670"/>
    </source>
</evidence>
<gene>
    <name evidence="8" type="ORF">AND_007519</name>
</gene>
<dbReference type="InterPro" id="IPR004147">
    <property type="entry name" value="ABC1_dom"/>
</dbReference>
<dbReference type="STRING" id="43151.W5JDG4"/>
<evidence type="ECO:0000256" key="3">
    <source>
        <dbReference type="ARBA" id="ARBA00022679"/>
    </source>
</evidence>
<protein>
    <submittedName>
        <fullName evidence="8">Ubiquinone biosynthesis protein coq-8</fullName>
    </submittedName>
</protein>
<comment type="pathway">
    <text evidence="1">Cofactor biosynthesis; ubiquinone biosynthesis.</text>
</comment>
<dbReference type="GO" id="GO:0016740">
    <property type="term" value="F:transferase activity"/>
    <property type="evidence" value="ECO:0007669"/>
    <property type="project" value="UniProtKB-KW"/>
</dbReference>
<sequence>MSRAQDAVGMLRGLKLVAEAAGRTNSDYARHVWANSSVRELLEQQLNAGEQTIKQVLNNPAKEMEKAGGMLRETLERTGVVAEGLRQLTVAALPKVAPLSADTLLPPRVPTVSGGSDGLAAAPEKQGDIASLDISQITLKELESILSEHSKNREIRLGTKRTSAMQTEAAATPQVPEESPKQETEIPQTTVPKERPPIISKAVTQDEKQIEKMMQFVSSYDKQGESAAPPATKAQQPQPQPIELPQLSTVAKQRKVPSSRVARLASFGGLFAGLGLGTVNELAKGALGIGGTLDVKQALFSPNNAERIVDTLCKVRGAALKLGQILSIQDSNIVSPQLVKAFERVRQAADYMPDWQVEKQLVSELGPNWRDKLASFDQKPFAAASIGQVHRGVLKENGMEVAIKIQYPGVARSIESDIDNLVSMLKVWDVFPAGVFIDNVVAVAKRELAWEVDYTREAEYTERFAEMIKHMPEYRVPKVIKELTSKNVLTTELVPGVPMDRCFDLSQEHRDHIAYGVMKLCLNELFTFRCMQTDPNWSNFLYDASTKQIMLIDFGATRFYKKDFMDDYLRVIIAATKNDRQQILELSRKMGFLTGYETVAMENAHIDAVLILGEVFSVPGEFEFGRQSTTKKIAALVPVMIAHRLCPPPEEIYSLHRKLSGVFLLCARLNAKIDCKPIFNEVMQNYKFD</sequence>
<name>W5JDG4_ANODA</name>
<reference evidence="8" key="3">
    <citation type="journal article" date="2013" name="Nucleic Acids Res.">
        <title>The genome of Anopheles darlingi, the main neotropical malaria vector.</title>
        <authorList>
            <person name="Marinotti O."/>
            <person name="Cerqueira G.C."/>
            <person name="de Almeida L.G."/>
            <person name="Ferro M.I."/>
            <person name="Loreto E.L."/>
            <person name="Zaha A."/>
            <person name="Teixeira S.M."/>
            <person name="Wespiser A.R."/>
            <person name="Almeida E Silva A."/>
            <person name="Schlindwein A.D."/>
            <person name="Pacheco A.C."/>
            <person name="Silva A.L."/>
            <person name="Graveley B.R."/>
            <person name="Walenz B.P."/>
            <person name="Lima Bde A."/>
            <person name="Ribeiro C.A."/>
            <person name="Nunes-Silva C.G."/>
            <person name="de Carvalho C.R."/>
            <person name="Soares C.M."/>
            <person name="de Menezes C.B."/>
            <person name="Matiolli C."/>
            <person name="Caffrey D."/>
            <person name="Araujo D.A."/>
            <person name="de Oliveira D.M."/>
            <person name="Golenbock D."/>
            <person name="Grisard E.C."/>
            <person name="Fantinatti-Garboggini F."/>
            <person name="de Carvalho F.M."/>
            <person name="Barcellos F.G."/>
            <person name="Prosdocimi F."/>
            <person name="May G."/>
            <person name="Azevedo Junior G.M."/>
            <person name="Guimaraes G.M."/>
            <person name="Goldman G.H."/>
            <person name="Padilha I.Q."/>
            <person name="Batista Jda S."/>
            <person name="Ferro J.A."/>
            <person name="Ribeiro J.M."/>
            <person name="Fietto J.L."/>
            <person name="Dabbas K.M."/>
            <person name="Cerdeira L."/>
            <person name="Agnez-Lima L.F."/>
            <person name="Brocchi M."/>
            <person name="de Carvalho M.O."/>
            <person name="Teixeira Mde M."/>
            <person name="Diniz Maia Mde M."/>
            <person name="Goldman M.H."/>
            <person name="Cruz Schneider M.P."/>
            <person name="Felipe M.S."/>
            <person name="Hungria M."/>
            <person name="Nicolas M.F."/>
            <person name="Pereira M."/>
            <person name="Montes M.A."/>
            <person name="Cantao M.E."/>
            <person name="Vincentz M."/>
            <person name="Rafael M.S."/>
            <person name="Silverman N."/>
            <person name="Stoco P.H."/>
            <person name="Souza R.C."/>
            <person name="Vicentini R."/>
            <person name="Gazzinelli R.T."/>
            <person name="Neves Rde O."/>
            <person name="Silva R."/>
            <person name="Astolfi-Filho S."/>
            <person name="Maciel T.E."/>
            <person name="Urmenyi T.P."/>
            <person name="Tadei W.P."/>
            <person name="Camargo E.P."/>
            <person name="de Vasconcelos A.T."/>
        </authorList>
    </citation>
    <scope>NUCLEOTIDE SEQUENCE</scope>
</reference>
<evidence type="ECO:0000313" key="8">
    <source>
        <dbReference type="EMBL" id="ETN60854.1"/>
    </source>
</evidence>